<dbReference type="InterPro" id="IPR038410">
    <property type="entry name" value="GxGYxYP_C_sf"/>
</dbReference>
<feature type="region of interest" description="Disordered" evidence="1">
    <location>
        <begin position="595"/>
        <end position="618"/>
    </location>
</feature>
<dbReference type="Proteomes" id="UP000320386">
    <property type="component" value="Chromosome"/>
</dbReference>
<sequence length="618" mass="69584">MRDSDVSESQNPLLLDLRRLNDADLSDPLAARRVWDTLHVASSLQGIVNREGARLFVLFMEPDAFWWEQFHEPGQWLAERPFSQTECLHDAIRHFAGDVAGVVTYRERPYSASNVASSVAGVERRLCVREGDGADSLAAELREHHPGLFADAVELVGADGVPVWERAEERARYEATGSVKNNAYRWLLARYPGAFSAEHLGYYIDSFWLTDPGKQPVQNCTLTNHDYFISRGAIVIDLNAWEDESPVDEPDARAGLDLETLRLILRRLHDRRGGGMLHVGGFTPWAWKYSDHPGAGSRHHGVQSEWELIRILSAYDAYLDADAISLAGMVNASFYQHFPLEECYPQASRAIEADADEPLADKAYVMFYMGDYDAAAWLNQELRRLFEDPARGSLDLCWAFNPNLDQRAPHAMHYARVWATERDHFVAGDSGAGYVSPGMLAAPRLDPDLPDGYEAWIEHCRVYYERYDLDITGFIIEGRGPAIGSRGLDAYARISPGGTIAHRLLPETGLHASGMPYGRMTADIDGDPEDVAEAIMKHVEPSGHQFLTFRSVLKSPTWVSRVIDALKRRDVDGRLEFVGPNRLMANIRRYERMTPPDSGIRIDRDRVRDMLDTSQPTR</sequence>
<dbReference type="PANTHER" id="PTHR37321:SF1">
    <property type="entry name" value="EXPORTED PROTEIN"/>
    <property type="match status" value="1"/>
</dbReference>
<dbReference type="InterPro" id="IPR025832">
    <property type="entry name" value="GxGYxYP_C"/>
</dbReference>
<keyword evidence="4" id="KW-1185">Reference proteome</keyword>
<feature type="compositionally biased region" description="Basic and acidic residues" evidence="1">
    <location>
        <begin position="595"/>
        <end position="611"/>
    </location>
</feature>
<accession>A0A518BWS1</accession>
<dbReference type="RefSeq" id="WP_145445578.1">
    <property type="nucleotide sequence ID" value="NZ_CP036280.1"/>
</dbReference>
<dbReference type="Gene3D" id="3.20.20.490">
    <property type="entry name" value="GxGYxYP glycoside hydrolase, C-terminal domain"/>
    <property type="match status" value="1"/>
</dbReference>
<dbReference type="EMBL" id="CP036280">
    <property type="protein sequence ID" value="QDU71430.1"/>
    <property type="molecule type" value="Genomic_DNA"/>
</dbReference>
<dbReference type="OrthoDB" id="250903at2"/>
<proteinExistence type="predicted"/>
<evidence type="ECO:0000256" key="1">
    <source>
        <dbReference type="SAM" id="MobiDB-lite"/>
    </source>
</evidence>
<gene>
    <name evidence="3" type="ORF">Pan265_12800</name>
</gene>
<feature type="domain" description="GxGYxYP putative glycoside hydrolase C-terminal" evidence="2">
    <location>
        <begin position="361"/>
        <end position="479"/>
    </location>
</feature>
<name>A0A518BWS1_9BACT</name>
<organism evidence="3 4">
    <name type="scientific">Mucisphaera calidilacus</name>
    <dbReference type="NCBI Taxonomy" id="2527982"/>
    <lineage>
        <taxon>Bacteria</taxon>
        <taxon>Pseudomonadati</taxon>
        <taxon>Planctomycetota</taxon>
        <taxon>Phycisphaerae</taxon>
        <taxon>Phycisphaerales</taxon>
        <taxon>Phycisphaeraceae</taxon>
        <taxon>Mucisphaera</taxon>
    </lineage>
</organism>
<evidence type="ECO:0000259" key="2">
    <source>
        <dbReference type="Pfam" id="PF14323"/>
    </source>
</evidence>
<protein>
    <recommendedName>
        <fullName evidence="2">GxGYxYP putative glycoside hydrolase C-terminal domain-containing protein</fullName>
    </recommendedName>
</protein>
<reference evidence="3 4" key="1">
    <citation type="submission" date="2019-02" db="EMBL/GenBank/DDBJ databases">
        <title>Deep-cultivation of Planctomycetes and their phenomic and genomic characterization uncovers novel biology.</title>
        <authorList>
            <person name="Wiegand S."/>
            <person name="Jogler M."/>
            <person name="Boedeker C."/>
            <person name="Pinto D."/>
            <person name="Vollmers J."/>
            <person name="Rivas-Marin E."/>
            <person name="Kohn T."/>
            <person name="Peeters S.H."/>
            <person name="Heuer A."/>
            <person name="Rast P."/>
            <person name="Oberbeckmann S."/>
            <person name="Bunk B."/>
            <person name="Jeske O."/>
            <person name="Meyerdierks A."/>
            <person name="Storesund J.E."/>
            <person name="Kallscheuer N."/>
            <person name="Luecker S."/>
            <person name="Lage O.M."/>
            <person name="Pohl T."/>
            <person name="Merkel B.J."/>
            <person name="Hornburger P."/>
            <person name="Mueller R.-W."/>
            <person name="Bruemmer F."/>
            <person name="Labrenz M."/>
            <person name="Spormann A.M."/>
            <person name="Op den Camp H."/>
            <person name="Overmann J."/>
            <person name="Amann R."/>
            <person name="Jetten M.S.M."/>
            <person name="Mascher T."/>
            <person name="Medema M.H."/>
            <person name="Devos D.P."/>
            <person name="Kaster A.-K."/>
            <person name="Ovreas L."/>
            <person name="Rohde M."/>
            <person name="Galperin M.Y."/>
            <person name="Jogler C."/>
        </authorList>
    </citation>
    <scope>NUCLEOTIDE SEQUENCE [LARGE SCALE GENOMIC DNA]</scope>
    <source>
        <strain evidence="3 4">Pan265</strain>
    </source>
</reference>
<evidence type="ECO:0000313" key="3">
    <source>
        <dbReference type="EMBL" id="QDU71430.1"/>
    </source>
</evidence>
<dbReference type="KEGG" id="mcad:Pan265_12800"/>
<evidence type="ECO:0000313" key="4">
    <source>
        <dbReference type="Proteomes" id="UP000320386"/>
    </source>
</evidence>
<dbReference type="AlphaFoldDB" id="A0A518BWS1"/>
<dbReference type="Pfam" id="PF14323">
    <property type="entry name" value="GxGYxYP_C"/>
    <property type="match status" value="1"/>
</dbReference>
<dbReference type="PANTHER" id="PTHR37321">
    <property type="entry name" value="EXPORTED PROTEIN-RELATED"/>
    <property type="match status" value="1"/>
</dbReference>